<evidence type="ECO:0000313" key="3">
    <source>
        <dbReference type="Proteomes" id="UP000275846"/>
    </source>
</evidence>
<dbReference type="EMBL" id="UYSU01040549">
    <property type="protein sequence ID" value="VDM02389.1"/>
    <property type="molecule type" value="Genomic_DNA"/>
</dbReference>
<gene>
    <name evidence="2" type="ORF">SSLN_LOCUS16003</name>
</gene>
<dbReference type="WBParaSite" id="SSLN_0001661101-mRNA-1">
    <property type="protein sequence ID" value="SSLN_0001661101-mRNA-1"/>
    <property type="gene ID" value="SSLN_0001661101"/>
</dbReference>
<name>A0A183THQ5_SCHSO</name>
<dbReference type="AlphaFoldDB" id="A0A183THQ5"/>
<proteinExistence type="predicted"/>
<reference evidence="4" key="1">
    <citation type="submission" date="2016-06" db="UniProtKB">
        <authorList>
            <consortium name="WormBaseParasite"/>
        </authorList>
    </citation>
    <scope>IDENTIFICATION</scope>
</reference>
<sequence length="123" mass="14131">MWLPPTPRNNRAPRSGPAPGKPMWLPPTPRDNRYGGTDPGKLIWLPPTRRNNRHDLCRLLATREVPEDVKPPLHYLRGLIFCAMLDAYHDEHPGIRSAYRNDGHLLNSRRMQAPNACVYDYSP</sequence>
<evidence type="ECO:0000313" key="4">
    <source>
        <dbReference type="WBParaSite" id="SSLN_0001661101-mRNA-1"/>
    </source>
</evidence>
<dbReference type="Proteomes" id="UP000275846">
    <property type="component" value="Unassembled WGS sequence"/>
</dbReference>
<evidence type="ECO:0000256" key="1">
    <source>
        <dbReference type="SAM" id="MobiDB-lite"/>
    </source>
</evidence>
<accession>A0A183THQ5</accession>
<protein>
    <submittedName>
        <fullName evidence="4">Transposase</fullName>
    </submittedName>
</protein>
<keyword evidence="3" id="KW-1185">Reference proteome</keyword>
<reference evidence="2 3" key="2">
    <citation type="submission" date="2018-11" db="EMBL/GenBank/DDBJ databases">
        <authorList>
            <consortium name="Pathogen Informatics"/>
        </authorList>
    </citation>
    <scope>NUCLEOTIDE SEQUENCE [LARGE SCALE GENOMIC DNA]</scope>
    <source>
        <strain evidence="2 3">NST_G2</strain>
    </source>
</reference>
<organism evidence="4">
    <name type="scientific">Schistocephalus solidus</name>
    <name type="common">Tapeworm</name>
    <dbReference type="NCBI Taxonomy" id="70667"/>
    <lineage>
        <taxon>Eukaryota</taxon>
        <taxon>Metazoa</taxon>
        <taxon>Spiralia</taxon>
        <taxon>Lophotrochozoa</taxon>
        <taxon>Platyhelminthes</taxon>
        <taxon>Cestoda</taxon>
        <taxon>Eucestoda</taxon>
        <taxon>Diphyllobothriidea</taxon>
        <taxon>Diphyllobothriidae</taxon>
        <taxon>Schistocephalus</taxon>
    </lineage>
</organism>
<dbReference type="OrthoDB" id="6765898at2759"/>
<feature type="region of interest" description="Disordered" evidence="1">
    <location>
        <begin position="1"/>
        <end position="45"/>
    </location>
</feature>
<evidence type="ECO:0000313" key="2">
    <source>
        <dbReference type="EMBL" id="VDM02389.1"/>
    </source>
</evidence>